<reference evidence="5 6" key="1">
    <citation type="submission" date="2017-05" db="EMBL/GenBank/DDBJ databases">
        <authorList>
            <person name="Varghese N."/>
            <person name="Submissions S."/>
        </authorList>
    </citation>
    <scope>NUCLEOTIDE SEQUENCE [LARGE SCALE GENOMIC DNA]</scope>
    <source>
        <strain evidence="5 6">DSM 100094</strain>
    </source>
</reference>
<dbReference type="SUPFAM" id="SSF46785">
    <property type="entry name" value="Winged helix' DNA-binding domain"/>
    <property type="match status" value="1"/>
</dbReference>
<dbReference type="InterPro" id="IPR036390">
    <property type="entry name" value="WH_DNA-bd_sf"/>
</dbReference>
<keyword evidence="3" id="KW-0804">Transcription</keyword>
<dbReference type="Proteomes" id="UP000319014">
    <property type="component" value="Unassembled WGS sequence"/>
</dbReference>
<dbReference type="InterPro" id="IPR008920">
    <property type="entry name" value="TF_FadR/GntR_C"/>
</dbReference>
<dbReference type="Pfam" id="PF07729">
    <property type="entry name" value="FCD"/>
    <property type="match status" value="1"/>
</dbReference>
<dbReference type="Gene3D" id="1.20.120.530">
    <property type="entry name" value="GntR ligand-binding domain-like"/>
    <property type="match status" value="1"/>
</dbReference>
<feature type="domain" description="HTH gntR-type" evidence="4">
    <location>
        <begin position="7"/>
        <end position="74"/>
    </location>
</feature>
<evidence type="ECO:0000256" key="1">
    <source>
        <dbReference type="ARBA" id="ARBA00023015"/>
    </source>
</evidence>
<evidence type="ECO:0000256" key="2">
    <source>
        <dbReference type="ARBA" id="ARBA00023125"/>
    </source>
</evidence>
<dbReference type="PANTHER" id="PTHR43537:SF53">
    <property type="entry name" value="HTH-TYPE TRANSCRIPTIONAL REPRESSOR NANR"/>
    <property type="match status" value="1"/>
</dbReference>
<dbReference type="PANTHER" id="PTHR43537">
    <property type="entry name" value="TRANSCRIPTIONAL REGULATOR, GNTR FAMILY"/>
    <property type="match status" value="1"/>
</dbReference>
<dbReference type="SMART" id="SM00345">
    <property type="entry name" value="HTH_GNTR"/>
    <property type="match status" value="1"/>
</dbReference>
<name>A0A521CLM8_9RHOB</name>
<organism evidence="5 6">
    <name type="scientific">Paracoccus laeviglucosivorans</name>
    <dbReference type="NCBI Taxonomy" id="1197861"/>
    <lineage>
        <taxon>Bacteria</taxon>
        <taxon>Pseudomonadati</taxon>
        <taxon>Pseudomonadota</taxon>
        <taxon>Alphaproteobacteria</taxon>
        <taxon>Rhodobacterales</taxon>
        <taxon>Paracoccaceae</taxon>
        <taxon>Paracoccus</taxon>
    </lineage>
</organism>
<dbReference type="PROSITE" id="PS50949">
    <property type="entry name" value="HTH_GNTR"/>
    <property type="match status" value="1"/>
</dbReference>
<dbReference type="CDD" id="cd07377">
    <property type="entry name" value="WHTH_GntR"/>
    <property type="match status" value="1"/>
</dbReference>
<keyword evidence="2" id="KW-0238">DNA-binding</keyword>
<dbReference type="InterPro" id="IPR011711">
    <property type="entry name" value="GntR_C"/>
</dbReference>
<dbReference type="GO" id="GO:0003677">
    <property type="term" value="F:DNA binding"/>
    <property type="evidence" value="ECO:0007669"/>
    <property type="project" value="UniProtKB-KW"/>
</dbReference>
<dbReference type="GO" id="GO:0003700">
    <property type="term" value="F:DNA-binding transcription factor activity"/>
    <property type="evidence" value="ECO:0007669"/>
    <property type="project" value="InterPro"/>
</dbReference>
<keyword evidence="1" id="KW-0805">Transcription regulation</keyword>
<dbReference type="EMBL" id="FXTK01000005">
    <property type="protein sequence ID" value="SMO60342.1"/>
    <property type="molecule type" value="Genomic_DNA"/>
</dbReference>
<dbReference type="Pfam" id="PF00392">
    <property type="entry name" value="GntR"/>
    <property type="match status" value="1"/>
</dbReference>
<dbReference type="Gene3D" id="1.10.10.10">
    <property type="entry name" value="Winged helix-like DNA-binding domain superfamily/Winged helix DNA-binding domain"/>
    <property type="match status" value="1"/>
</dbReference>
<dbReference type="SMART" id="SM00895">
    <property type="entry name" value="FCD"/>
    <property type="match status" value="1"/>
</dbReference>
<dbReference type="PRINTS" id="PR00035">
    <property type="entry name" value="HTHGNTR"/>
</dbReference>
<dbReference type="InterPro" id="IPR036388">
    <property type="entry name" value="WH-like_DNA-bd_sf"/>
</dbReference>
<protein>
    <submittedName>
        <fullName evidence="5">Transcriptional regulator, GntR family</fullName>
    </submittedName>
</protein>
<evidence type="ECO:0000313" key="6">
    <source>
        <dbReference type="Proteomes" id="UP000319014"/>
    </source>
</evidence>
<evidence type="ECO:0000259" key="4">
    <source>
        <dbReference type="PROSITE" id="PS50949"/>
    </source>
</evidence>
<dbReference type="AlphaFoldDB" id="A0A521CLM8"/>
<evidence type="ECO:0000313" key="5">
    <source>
        <dbReference type="EMBL" id="SMO60342.1"/>
    </source>
</evidence>
<sequence length="226" mass="25138">MRPAPSSAPPSEIAERIWLAIAERRLRPGARLKEEELAEIFAVSRARVRQALALLERDGLVRLQPNRGAFVPAPDVNEAADVLFARRIIERRIIERLSVAITPKGIARLRAHVLHEREAKARGDLSDTIRLSGRFHLLLAELLQSDFLQAMLGELISRSSLITAIYRDSAQADCGPDEHEQIIAALERRDADAAVAAMSHHLDHIEAGLVLDADRKVQDELRDILG</sequence>
<proteinExistence type="predicted"/>
<evidence type="ECO:0000256" key="3">
    <source>
        <dbReference type="ARBA" id="ARBA00023163"/>
    </source>
</evidence>
<dbReference type="InterPro" id="IPR000524">
    <property type="entry name" value="Tscrpt_reg_HTH_GntR"/>
</dbReference>
<keyword evidence="6" id="KW-1185">Reference proteome</keyword>
<dbReference type="OrthoDB" id="7618373at2"/>
<dbReference type="SUPFAM" id="SSF48008">
    <property type="entry name" value="GntR ligand-binding domain-like"/>
    <property type="match status" value="1"/>
</dbReference>
<accession>A0A521CLM8</accession>
<gene>
    <name evidence="5" type="ORF">SAMN06265221_1059</name>
</gene>